<dbReference type="EMBL" id="CM000764">
    <property type="protein sequence ID" value="KXG28586.1"/>
    <property type="molecule type" value="Genomic_DNA"/>
</dbReference>
<reference evidence="1 2" key="1">
    <citation type="journal article" date="2009" name="Nature">
        <title>The Sorghum bicolor genome and the diversification of grasses.</title>
        <authorList>
            <person name="Paterson A.H."/>
            <person name="Bowers J.E."/>
            <person name="Bruggmann R."/>
            <person name="Dubchak I."/>
            <person name="Grimwood J."/>
            <person name="Gundlach H."/>
            <person name="Haberer G."/>
            <person name="Hellsten U."/>
            <person name="Mitros T."/>
            <person name="Poliakov A."/>
            <person name="Schmutz J."/>
            <person name="Spannagl M."/>
            <person name="Tang H."/>
            <person name="Wang X."/>
            <person name="Wicker T."/>
            <person name="Bharti A.K."/>
            <person name="Chapman J."/>
            <person name="Feltus F.A."/>
            <person name="Gowik U."/>
            <person name="Grigoriev I.V."/>
            <person name="Lyons E."/>
            <person name="Maher C.A."/>
            <person name="Martis M."/>
            <person name="Narechania A."/>
            <person name="Otillar R.P."/>
            <person name="Penning B.W."/>
            <person name="Salamov A.A."/>
            <person name="Wang Y."/>
            <person name="Zhang L."/>
            <person name="Carpita N.C."/>
            <person name="Freeling M."/>
            <person name="Gingle A.R."/>
            <person name="Hash C.T."/>
            <person name="Keller B."/>
            <person name="Klein P."/>
            <person name="Kresovich S."/>
            <person name="McCann M.C."/>
            <person name="Ming R."/>
            <person name="Peterson D.G."/>
            <person name="Mehboob-ur-Rahman"/>
            <person name="Ware D."/>
            <person name="Westhoff P."/>
            <person name="Mayer K.F."/>
            <person name="Messing J."/>
            <person name="Rokhsar D.S."/>
        </authorList>
    </citation>
    <scope>NUCLEOTIDE SEQUENCE [LARGE SCALE GENOMIC DNA]</scope>
    <source>
        <strain evidence="2">cv. BTx623</strain>
    </source>
</reference>
<dbReference type="InParanoid" id="A0A1B6PSD8"/>
<dbReference type="AlphaFoldDB" id="A0A1B6PSD8"/>
<dbReference type="Proteomes" id="UP000000768">
    <property type="component" value="Chromosome 5"/>
</dbReference>
<gene>
    <name evidence="1" type="ORF">SORBI_3005G140600</name>
</gene>
<protein>
    <submittedName>
        <fullName evidence="1">Uncharacterized protein</fullName>
    </submittedName>
</protein>
<proteinExistence type="predicted"/>
<evidence type="ECO:0000313" key="2">
    <source>
        <dbReference type="Proteomes" id="UP000000768"/>
    </source>
</evidence>
<keyword evidence="2" id="KW-1185">Reference proteome</keyword>
<accession>A0A1B6PSD8</accession>
<evidence type="ECO:0000313" key="1">
    <source>
        <dbReference type="EMBL" id="KXG28586.1"/>
    </source>
</evidence>
<dbReference type="FunCoup" id="A0A1B6PSD8">
    <property type="interactions" value="131"/>
</dbReference>
<reference evidence="2" key="2">
    <citation type="journal article" date="2018" name="Plant J.">
        <title>The Sorghum bicolor reference genome: improved assembly, gene annotations, a transcriptome atlas, and signatures of genome organization.</title>
        <authorList>
            <person name="McCormick R.F."/>
            <person name="Truong S.K."/>
            <person name="Sreedasyam A."/>
            <person name="Jenkins J."/>
            <person name="Shu S."/>
            <person name="Sims D."/>
            <person name="Kennedy M."/>
            <person name="Amirebrahimi M."/>
            <person name="Weers B.D."/>
            <person name="McKinley B."/>
            <person name="Mattison A."/>
            <person name="Morishige D.T."/>
            <person name="Grimwood J."/>
            <person name="Schmutz J."/>
            <person name="Mullet J.E."/>
        </authorList>
    </citation>
    <scope>NUCLEOTIDE SEQUENCE [LARGE SCALE GENOMIC DNA]</scope>
    <source>
        <strain evidence="2">cv. BTx623</strain>
    </source>
</reference>
<dbReference type="Gramene" id="KXG28586">
    <property type="protein sequence ID" value="KXG28586"/>
    <property type="gene ID" value="SORBI_3005G140600"/>
</dbReference>
<organism evidence="1 2">
    <name type="scientific">Sorghum bicolor</name>
    <name type="common">Sorghum</name>
    <name type="synonym">Sorghum vulgare</name>
    <dbReference type="NCBI Taxonomy" id="4558"/>
    <lineage>
        <taxon>Eukaryota</taxon>
        <taxon>Viridiplantae</taxon>
        <taxon>Streptophyta</taxon>
        <taxon>Embryophyta</taxon>
        <taxon>Tracheophyta</taxon>
        <taxon>Spermatophyta</taxon>
        <taxon>Magnoliopsida</taxon>
        <taxon>Liliopsida</taxon>
        <taxon>Poales</taxon>
        <taxon>Poaceae</taxon>
        <taxon>PACMAD clade</taxon>
        <taxon>Panicoideae</taxon>
        <taxon>Andropogonodae</taxon>
        <taxon>Andropogoneae</taxon>
        <taxon>Sorghinae</taxon>
        <taxon>Sorghum</taxon>
    </lineage>
</organism>
<name>A0A1B6PSD8_SORBI</name>
<sequence length="118" mass="13727">MFILRLSYLSTLYAVAYRCHIPLVSIIDEFDQDGTLLHGIEIELPLLFQNDMPRRFFFWSSGQSTSECEYEHAALQAIAFLQSLYGFTIADYNYQTMAQHHILLQQLFSLANQGFKFC</sequence>